<keyword evidence="7 8" id="KW-0093">Biotin biosynthesis</keyword>
<keyword evidence="10" id="KW-1185">Reference proteome</keyword>
<dbReference type="GO" id="GO:0009102">
    <property type="term" value="P:biotin biosynthetic process"/>
    <property type="evidence" value="ECO:0007669"/>
    <property type="project" value="UniProtKB-UniRule"/>
</dbReference>
<keyword evidence="5 8" id="KW-0808">Transferase</keyword>
<dbReference type="InterPro" id="IPR041698">
    <property type="entry name" value="Methyltransf_25"/>
</dbReference>
<evidence type="ECO:0000256" key="4">
    <source>
        <dbReference type="ARBA" id="ARBA00022603"/>
    </source>
</evidence>
<dbReference type="InterPro" id="IPR029063">
    <property type="entry name" value="SAM-dependent_MTases_sf"/>
</dbReference>
<sequence>MDSSQPAVNLQRLQQIFDRRADAFAAVHFLPREVAQRMHERLKCVKLMPQRILDAGCGLGDDLLALQARFESAQIYGLDVSHQMLVRALAATGAPRLGWRGRIADTLYRTVNFNRPFISQLRKVFQPRPRQTVQADFANLPFAANTFDLFWSNLALHWHTRPDQVLPEWRRVLKTGGLLMFSLLGPDSLCELRAAWRHADAQTPQARVLDFTDMHDFGDMLAASGFEIPVMEMEKLTITYPSPAALLNDVRRWGAYPFTGERRPLGLTSRRLQQELVGGLEAQRRADGKIPLTFEIIYGHAWKVAERTTAEGYAIVRPDEITKATKQK</sequence>
<dbReference type="CDD" id="cd02440">
    <property type="entry name" value="AdoMet_MTases"/>
    <property type="match status" value="1"/>
</dbReference>
<dbReference type="SUPFAM" id="SSF53335">
    <property type="entry name" value="S-adenosyl-L-methionine-dependent methyltransferases"/>
    <property type="match status" value="1"/>
</dbReference>
<dbReference type="InterPro" id="IPR050602">
    <property type="entry name" value="Malonyl-ACP_OMT"/>
</dbReference>
<dbReference type="GO" id="GO:0032259">
    <property type="term" value="P:methylation"/>
    <property type="evidence" value="ECO:0007669"/>
    <property type="project" value="UniProtKB-KW"/>
</dbReference>
<evidence type="ECO:0000256" key="8">
    <source>
        <dbReference type="HAMAP-Rule" id="MF_00835"/>
    </source>
</evidence>
<dbReference type="AlphaFoldDB" id="A0A2Z6EXV9"/>
<dbReference type="EC" id="2.1.1.197" evidence="3 8"/>
<dbReference type="Pfam" id="PF08241">
    <property type="entry name" value="Methyltransf_11"/>
    <property type="match status" value="1"/>
</dbReference>
<dbReference type="GO" id="GO:0102130">
    <property type="term" value="F:malonyl-CoA methyltransferase activity"/>
    <property type="evidence" value="ECO:0007669"/>
    <property type="project" value="UniProtKB-EC"/>
</dbReference>
<evidence type="ECO:0000256" key="6">
    <source>
        <dbReference type="ARBA" id="ARBA00022691"/>
    </source>
</evidence>
<comment type="catalytic activity">
    <reaction evidence="1 8">
        <text>malonyl-[ACP] + S-adenosyl-L-methionine = malonyl-[ACP] methyl ester + S-adenosyl-L-homocysteine</text>
        <dbReference type="Rhea" id="RHEA:17105"/>
        <dbReference type="Rhea" id="RHEA-COMP:9623"/>
        <dbReference type="Rhea" id="RHEA-COMP:9954"/>
        <dbReference type="ChEBI" id="CHEBI:57856"/>
        <dbReference type="ChEBI" id="CHEBI:59789"/>
        <dbReference type="ChEBI" id="CHEBI:78449"/>
        <dbReference type="ChEBI" id="CHEBI:78845"/>
        <dbReference type="EC" id="2.1.1.197"/>
    </reaction>
</comment>
<dbReference type="Proteomes" id="UP000282597">
    <property type="component" value="Chromosome"/>
</dbReference>
<dbReference type="KEGG" id="mcys:MCB1EB_2133"/>
<accession>A0A2Z6EXV9</accession>
<name>A0A2Z6EXV9_9BURK</name>
<evidence type="ECO:0000313" key="9">
    <source>
        <dbReference type="EMBL" id="BBE10294.1"/>
    </source>
</evidence>
<dbReference type="UniPathway" id="UPA00078"/>
<gene>
    <name evidence="8" type="primary">bioC</name>
    <name evidence="9" type="ORF">MCB1EB_2133</name>
</gene>
<organism evidence="9 10">
    <name type="scientific">Mycoavidus cysteinexigens</name>
    <dbReference type="NCBI Taxonomy" id="1553431"/>
    <lineage>
        <taxon>Bacteria</taxon>
        <taxon>Pseudomonadati</taxon>
        <taxon>Pseudomonadota</taxon>
        <taxon>Betaproteobacteria</taxon>
        <taxon>Burkholderiales</taxon>
        <taxon>Burkholderiaceae</taxon>
        <taxon>Mycoavidus</taxon>
    </lineage>
</organism>
<evidence type="ECO:0000256" key="2">
    <source>
        <dbReference type="ARBA" id="ARBA00004746"/>
    </source>
</evidence>
<evidence type="ECO:0000256" key="3">
    <source>
        <dbReference type="ARBA" id="ARBA00012327"/>
    </source>
</evidence>
<comment type="pathway">
    <text evidence="2 8">Cofactor biosynthesis; biotin biosynthesis.</text>
</comment>
<dbReference type="GO" id="GO:0010340">
    <property type="term" value="F:carboxyl-O-methyltransferase activity"/>
    <property type="evidence" value="ECO:0007669"/>
    <property type="project" value="UniProtKB-UniRule"/>
</dbReference>
<evidence type="ECO:0000256" key="7">
    <source>
        <dbReference type="ARBA" id="ARBA00022756"/>
    </source>
</evidence>
<evidence type="ECO:0000256" key="1">
    <source>
        <dbReference type="ARBA" id="ARBA00000852"/>
    </source>
</evidence>
<dbReference type="InterPro" id="IPR013216">
    <property type="entry name" value="Methyltransf_11"/>
</dbReference>
<protein>
    <recommendedName>
        <fullName evidence="3 8">Malonyl-[acyl-carrier protein] O-methyltransferase</fullName>
        <shortName evidence="8">Malonyl-ACP O-methyltransferase</shortName>
        <ecNumber evidence="3 8">2.1.1.197</ecNumber>
    </recommendedName>
    <alternativeName>
        <fullName evidence="8">Biotin synthesis protein BioC</fullName>
    </alternativeName>
</protein>
<comment type="similarity">
    <text evidence="8">Belongs to the methyltransferase superfamily.</text>
</comment>
<dbReference type="EMBL" id="AP018150">
    <property type="protein sequence ID" value="BBE10294.1"/>
    <property type="molecule type" value="Genomic_DNA"/>
</dbReference>
<keyword evidence="4 8" id="KW-0489">Methyltransferase</keyword>
<dbReference type="HAMAP" id="MF_00835">
    <property type="entry name" value="BioC"/>
    <property type="match status" value="1"/>
</dbReference>
<dbReference type="Pfam" id="PF13649">
    <property type="entry name" value="Methyltransf_25"/>
    <property type="match status" value="1"/>
</dbReference>
<dbReference type="PANTHER" id="PTHR13090:SF1">
    <property type="entry name" value="ARGININE-HYDROXYLASE NDUFAF5, MITOCHONDRIAL"/>
    <property type="match status" value="1"/>
</dbReference>
<comment type="function">
    <text evidence="8">Converts the free carboxyl group of a malonyl-thioester to its methyl ester by transfer of a methyl group from S-adenosyl-L-methionine (SAM). It allows to synthesize pimeloyl-ACP via the fatty acid synthetic pathway.</text>
</comment>
<reference evidence="9 10" key="1">
    <citation type="journal article" date="2018" name="Microbes Environ.">
        <title>Comparative Genomic Insights into Endofungal Lifestyles of Two Bacterial Endosymbionts, Mycoavidus cysteinexigens and Burkholderia rhizoxinica.</title>
        <authorList>
            <person name="Sharmin D."/>
            <person name="Guo Y."/>
            <person name="Nishizawa T."/>
            <person name="Ohshima S."/>
            <person name="Sato Y."/>
            <person name="Takashima Y."/>
            <person name="Narisawa K."/>
            <person name="Ohta H."/>
        </authorList>
    </citation>
    <scope>NUCLEOTIDE SEQUENCE [LARGE SCALE GENOMIC DNA]</scope>
    <source>
        <strain evidence="9 10">B1-EB</strain>
    </source>
</reference>
<proteinExistence type="inferred from homology"/>
<dbReference type="Gene3D" id="3.40.50.150">
    <property type="entry name" value="Vaccinia Virus protein VP39"/>
    <property type="match status" value="1"/>
</dbReference>
<evidence type="ECO:0000313" key="10">
    <source>
        <dbReference type="Proteomes" id="UP000282597"/>
    </source>
</evidence>
<evidence type="ECO:0000256" key="5">
    <source>
        <dbReference type="ARBA" id="ARBA00022679"/>
    </source>
</evidence>
<dbReference type="GO" id="GO:0008757">
    <property type="term" value="F:S-adenosylmethionine-dependent methyltransferase activity"/>
    <property type="evidence" value="ECO:0007669"/>
    <property type="project" value="InterPro"/>
</dbReference>
<dbReference type="PANTHER" id="PTHR13090">
    <property type="entry name" value="ARGININE-HYDROXYLASE NDUFAF5, MITOCHONDRIAL"/>
    <property type="match status" value="1"/>
</dbReference>
<keyword evidence="6 8" id="KW-0949">S-adenosyl-L-methionine</keyword>
<dbReference type="InterPro" id="IPR011814">
    <property type="entry name" value="BioC"/>
</dbReference>